<comment type="subunit">
    <text evidence="9">The complex comprises the extracytoplasmic solute receptor protein and the two transmembrane proteins.</text>
</comment>
<evidence type="ECO:0000256" key="5">
    <source>
        <dbReference type="ARBA" id="ARBA00022692"/>
    </source>
</evidence>
<evidence type="ECO:0000256" key="6">
    <source>
        <dbReference type="ARBA" id="ARBA00022989"/>
    </source>
</evidence>
<dbReference type="EMBL" id="JAPTYD010000035">
    <property type="protein sequence ID" value="MCZ0963337.1"/>
    <property type="molecule type" value="Genomic_DNA"/>
</dbReference>
<keyword evidence="2 9" id="KW-0813">Transport</keyword>
<comment type="subcellular location">
    <subcellularLocation>
        <location evidence="1 9">Cell inner membrane</location>
        <topology evidence="1 9">Multi-pass membrane protein</topology>
    </subcellularLocation>
</comment>
<evidence type="ECO:0000256" key="8">
    <source>
        <dbReference type="ARBA" id="ARBA00038436"/>
    </source>
</evidence>
<evidence type="ECO:0000256" key="3">
    <source>
        <dbReference type="ARBA" id="ARBA00022475"/>
    </source>
</evidence>
<proteinExistence type="inferred from homology"/>
<keyword evidence="3" id="KW-1003">Cell membrane</keyword>
<gene>
    <name evidence="11" type="ORF">OU682_17145</name>
</gene>
<dbReference type="Pfam" id="PF04290">
    <property type="entry name" value="DctQ"/>
    <property type="match status" value="1"/>
</dbReference>
<feature type="domain" description="Tripartite ATP-independent periplasmic transporters DctQ component" evidence="10">
    <location>
        <begin position="8"/>
        <end position="135"/>
    </location>
</feature>
<keyword evidence="7 9" id="KW-0472">Membrane</keyword>
<evidence type="ECO:0000256" key="9">
    <source>
        <dbReference type="RuleBase" id="RU369079"/>
    </source>
</evidence>
<protein>
    <recommendedName>
        <fullName evidence="9">TRAP transporter small permease protein</fullName>
    </recommendedName>
</protein>
<comment type="caution">
    <text evidence="11">The sequence shown here is derived from an EMBL/GenBank/DDBJ whole genome shotgun (WGS) entry which is preliminary data.</text>
</comment>
<comment type="similarity">
    <text evidence="8 9">Belongs to the TRAP transporter small permease family.</text>
</comment>
<dbReference type="InterPro" id="IPR055348">
    <property type="entry name" value="DctQ"/>
</dbReference>
<evidence type="ECO:0000256" key="4">
    <source>
        <dbReference type="ARBA" id="ARBA00022519"/>
    </source>
</evidence>
<evidence type="ECO:0000256" key="1">
    <source>
        <dbReference type="ARBA" id="ARBA00004429"/>
    </source>
</evidence>
<keyword evidence="12" id="KW-1185">Reference proteome</keyword>
<evidence type="ECO:0000313" key="12">
    <source>
        <dbReference type="Proteomes" id="UP001149822"/>
    </source>
</evidence>
<name>A0ABT4J880_9RHOB</name>
<keyword evidence="6 9" id="KW-1133">Transmembrane helix</keyword>
<accession>A0ABT4J880</accession>
<dbReference type="InterPro" id="IPR007387">
    <property type="entry name" value="TRAP_DctQ"/>
</dbReference>
<sequence length="151" mass="16757">MGLLFFALIAVVMTQITTRTFGLPSPVWTEELSRYLLLYLVAFGVGLSLLTGELVNVDLLQETVSEKAAWVMRFLAAACTGVLGAIMIWPAWKFTKIGAFQQSPSLRWPMDIIHASVLVLSVFLCLFALLRMIAMLSGVDDGRPQYVEDIE</sequence>
<feature type="transmembrane region" description="Helical" evidence="9">
    <location>
        <begin position="70"/>
        <end position="92"/>
    </location>
</feature>
<evidence type="ECO:0000313" key="11">
    <source>
        <dbReference type="EMBL" id="MCZ0963337.1"/>
    </source>
</evidence>
<keyword evidence="5 9" id="KW-0812">Transmembrane</keyword>
<evidence type="ECO:0000256" key="2">
    <source>
        <dbReference type="ARBA" id="ARBA00022448"/>
    </source>
</evidence>
<dbReference type="PANTHER" id="PTHR35011:SF2">
    <property type="entry name" value="2,3-DIKETO-L-GULONATE TRAP TRANSPORTER SMALL PERMEASE PROTEIN YIAM"/>
    <property type="match status" value="1"/>
</dbReference>
<comment type="function">
    <text evidence="9">Part of the tripartite ATP-independent periplasmic (TRAP) transport system.</text>
</comment>
<evidence type="ECO:0000256" key="7">
    <source>
        <dbReference type="ARBA" id="ARBA00023136"/>
    </source>
</evidence>
<keyword evidence="4 9" id="KW-0997">Cell inner membrane</keyword>
<reference evidence="11" key="1">
    <citation type="submission" date="2022-12" db="EMBL/GenBank/DDBJ databases">
        <title>Paracoccus sp. EF6 isolated from a lake water.</title>
        <authorList>
            <person name="Liu H."/>
        </authorList>
    </citation>
    <scope>NUCLEOTIDE SEQUENCE</scope>
    <source>
        <strain evidence="11">EF6</strain>
    </source>
</reference>
<evidence type="ECO:0000259" key="10">
    <source>
        <dbReference type="Pfam" id="PF04290"/>
    </source>
</evidence>
<comment type="caution">
    <text evidence="9">Lacks conserved residue(s) required for the propagation of feature annotation.</text>
</comment>
<feature type="transmembrane region" description="Helical" evidence="9">
    <location>
        <begin position="32"/>
        <end position="50"/>
    </location>
</feature>
<feature type="transmembrane region" description="Helical" evidence="9">
    <location>
        <begin position="112"/>
        <end position="134"/>
    </location>
</feature>
<dbReference type="RefSeq" id="WP_268943442.1">
    <property type="nucleotide sequence ID" value="NZ_JAPTYD010000035.1"/>
</dbReference>
<dbReference type="PANTHER" id="PTHR35011">
    <property type="entry name" value="2,3-DIKETO-L-GULONATE TRAP TRANSPORTER SMALL PERMEASE PROTEIN YIAM"/>
    <property type="match status" value="1"/>
</dbReference>
<dbReference type="Proteomes" id="UP001149822">
    <property type="component" value="Unassembled WGS sequence"/>
</dbReference>
<organism evidence="11 12">
    <name type="scientific">Paracoccus benzoatiresistens</name>
    <dbReference type="NCBI Taxonomy" id="2997341"/>
    <lineage>
        <taxon>Bacteria</taxon>
        <taxon>Pseudomonadati</taxon>
        <taxon>Pseudomonadota</taxon>
        <taxon>Alphaproteobacteria</taxon>
        <taxon>Rhodobacterales</taxon>
        <taxon>Paracoccaceae</taxon>
        <taxon>Paracoccus</taxon>
    </lineage>
</organism>